<name>A0A1B6GUV7_9HEMI</name>
<reference evidence="1" key="1">
    <citation type="submission" date="2015-11" db="EMBL/GenBank/DDBJ databases">
        <title>De novo transcriptome assembly of four potential Pierce s Disease insect vectors from Arizona vineyards.</title>
        <authorList>
            <person name="Tassone E.E."/>
        </authorList>
    </citation>
    <scope>NUCLEOTIDE SEQUENCE</scope>
</reference>
<dbReference type="EMBL" id="GECZ01003541">
    <property type="protein sequence ID" value="JAS66228.1"/>
    <property type="molecule type" value="Transcribed_RNA"/>
</dbReference>
<dbReference type="AlphaFoldDB" id="A0A1B6GUV7"/>
<accession>A0A1B6GUV7</accession>
<organism evidence="1">
    <name type="scientific">Cuerna arida</name>
    <dbReference type="NCBI Taxonomy" id="1464854"/>
    <lineage>
        <taxon>Eukaryota</taxon>
        <taxon>Metazoa</taxon>
        <taxon>Ecdysozoa</taxon>
        <taxon>Arthropoda</taxon>
        <taxon>Hexapoda</taxon>
        <taxon>Insecta</taxon>
        <taxon>Pterygota</taxon>
        <taxon>Neoptera</taxon>
        <taxon>Paraneoptera</taxon>
        <taxon>Hemiptera</taxon>
        <taxon>Auchenorrhyncha</taxon>
        <taxon>Membracoidea</taxon>
        <taxon>Cicadellidae</taxon>
        <taxon>Cicadellinae</taxon>
        <taxon>Proconiini</taxon>
        <taxon>Cuerna</taxon>
    </lineage>
</organism>
<sequence length="157" mass="18311">VREIPLIRQVQRGYLDSSKRIIREGTLATWQNEWNQSTTGRHTFGWIPSIEDRLGWTWLKPDHLMTQFLSAHGAFVSYLFRFGHSEVTTCPCGEDDDSPGHVVFDCTELEDERQALIRCVQEEHLVWPCQVTHMLASERVYHGLRNFLTQIQAKRDV</sequence>
<evidence type="ECO:0000313" key="1">
    <source>
        <dbReference type="EMBL" id="JAS66228.1"/>
    </source>
</evidence>
<proteinExistence type="predicted"/>
<gene>
    <name evidence="1" type="ORF">g.46724</name>
</gene>
<evidence type="ECO:0008006" key="2">
    <source>
        <dbReference type="Google" id="ProtNLM"/>
    </source>
</evidence>
<protein>
    <recommendedName>
        <fullName evidence="2">Reverse transcriptase zinc-binding domain-containing protein</fullName>
    </recommendedName>
</protein>
<feature type="non-terminal residue" evidence="1">
    <location>
        <position position="1"/>
    </location>
</feature>